<evidence type="ECO:0000313" key="4">
    <source>
        <dbReference type="Proteomes" id="UP000295705"/>
    </source>
</evidence>
<dbReference type="SUPFAM" id="SSF50965">
    <property type="entry name" value="Galactose oxidase, central domain"/>
    <property type="match status" value="1"/>
</dbReference>
<name>A0A4V3DB19_9PSEU</name>
<keyword evidence="2" id="KW-0677">Repeat</keyword>
<dbReference type="Gene3D" id="2.120.10.80">
    <property type="entry name" value="Kelch-type beta propeller"/>
    <property type="match status" value="2"/>
</dbReference>
<dbReference type="InterPro" id="IPR011043">
    <property type="entry name" value="Gal_Oxase/kelch_b-propeller"/>
</dbReference>
<dbReference type="SUPFAM" id="SSF117281">
    <property type="entry name" value="Kelch motif"/>
    <property type="match status" value="1"/>
</dbReference>
<dbReference type="EMBL" id="SNYO01000001">
    <property type="protein sequence ID" value="TDQ64838.1"/>
    <property type="molecule type" value="Genomic_DNA"/>
</dbReference>
<dbReference type="OrthoDB" id="3676679at2"/>
<evidence type="ECO:0000256" key="2">
    <source>
        <dbReference type="ARBA" id="ARBA00022737"/>
    </source>
</evidence>
<keyword evidence="1" id="KW-0880">Kelch repeat</keyword>
<comment type="caution">
    <text evidence="3">The sequence shown here is derived from an EMBL/GenBank/DDBJ whole genome shotgun (WGS) entry which is preliminary data.</text>
</comment>
<protein>
    <submittedName>
        <fullName evidence="3">Galactose oxidase-like protein</fullName>
    </submittedName>
</protein>
<organism evidence="3 4">
    <name type="scientific">Actinomycetospora succinea</name>
    <dbReference type="NCBI Taxonomy" id="663603"/>
    <lineage>
        <taxon>Bacteria</taxon>
        <taxon>Bacillati</taxon>
        <taxon>Actinomycetota</taxon>
        <taxon>Actinomycetes</taxon>
        <taxon>Pseudonocardiales</taxon>
        <taxon>Pseudonocardiaceae</taxon>
        <taxon>Actinomycetospora</taxon>
    </lineage>
</organism>
<dbReference type="InterPro" id="IPR015915">
    <property type="entry name" value="Kelch-typ_b-propeller"/>
</dbReference>
<dbReference type="PANTHER" id="PTHR46344:SF27">
    <property type="entry name" value="KELCH REPEAT SUPERFAMILY PROTEIN"/>
    <property type="match status" value="1"/>
</dbReference>
<sequence>MAGFTFTGSLLTPRGAFGATRLDDARVLVAGGLGADGSGVLDTEVYDQTTGQWTSAGALHGVHVRPQLVATDQGAALIGGDPAGGDVRLEIWDATTTTWRSHLVDPYLAAADGARFSTDHLDVVCGARAPLDPLGTGRFVQISLADGSVTRMPTPGYDRAHAFVAALADGSILACSGSGTAIGSAGVPVEYLARTCELFEPVEGTWRPLGRLAVPHISLDRAGECLAVLDVDALMVGGSDQTDTYTDIVEHFSASTGRWSRRAPLPDRRDLHTTTTLDSTTVLVIGGEGETGVRADGYTYDVTTDVWSPLDAMNRPRLGHAAVVLSDNSVLVVGGAEDGSCELLA</sequence>
<reference evidence="3 4" key="1">
    <citation type="submission" date="2019-03" db="EMBL/GenBank/DDBJ databases">
        <title>Genomic Encyclopedia of Type Strains, Phase IV (KMG-IV): sequencing the most valuable type-strain genomes for metagenomic binning, comparative biology and taxonomic classification.</title>
        <authorList>
            <person name="Goeker M."/>
        </authorList>
    </citation>
    <scope>NUCLEOTIDE SEQUENCE [LARGE SCALE GENOMIC DNA]</scope>
    <source>
        <strain evidence="3 4">DSM 45775</strain>
    </source>
</reference>
<accession>A0A4V3DB19</accession>
<dbReference type="InterPro" id="IPR006652">
    <property type="entry name" value="Kelch_1"/>
</dbReference>
<evidence type="ECO:0000313" key="3">
    <source>
        <dbReference type="EMBL" id="TDQ64838.1"/>
    </source>
</evidence>
<gene>
    <name evidence="3" type="ORF">EV188_10185</name>
</gene>
<keyword evidence="4" id="KW-1185">Reference proteome</keyword>
<dbReference type="PANTHER" id="PTHR46344">
    <property type="entry name" value="OS02G0202900 PROTEIN"/>
    <property type="match status" value="1"/>
</dbReference>
<dbReference type="SMART" id="SM00612">
    <property type="entry name" value="Kelch"/>
    <property type="match status" value="3"/>
</dbReference>
<evidence type="ECO:0000256" key="1">
    <source>
        <dbReference type="ARBA" id="ARBA00022441"/>
    </source>
</evidence>
<proteinExistence type="predicted"/>
<dbReference type="RefSeq" id="WP_133824292.1">
    <property type="nucleotide sequence ID" value="NZ_BAABHR010000015.1"/>
</dbReference>
<dbReference type="Proteomes" id="UP000295705">
    <property type="component" value="Unassembled WGS sequence"/>
</dbReference>
<dbReference type="AlphaFoldDB" id="A0A4V3DB19"/>